<evidence type="ECO:0000313" key="1">
    <source>
        <dbReference type="EMBL" id="SCU74530.1"/>
    </source>
</evidence>
<name>A0A1K0J635_CUPNE</name>
<reference evidence="1" key="1">
    <citation type="submission" date="2016-09" db="EMBL/GenBank/DDBJ databases">
        <authorList>
            <person name="Capua I."/>
            <person name="De Benedictis P."/>
            <person name="Joannis T."/>
            <person name="Lombin L.H."/>
            <person name="Cattoli G."/>
        </authorList>
    </citation>
    <scope>NUCLEOTIDE SEQUENCE</scope>
    <source>
        <strain evidence="1">B9</strain>
    </source>
</reference>
<sequence length="60" mass="6787">MASCWPSRLAICPHAFRGTIPLDWYDLRCTQYLSHTETNLKRNTAMRKGGFTAEANGGRN</sequence>
<dbReference type="EMBL" id="FMSH01000096">
    <property type="protein sequence ID" value="SCU74530.1"/>
    <property type="molecule type" value="Genomic_DNA"/>
</dbReference>
<gene>
    <name evidence="1" type="ORF">CNECB9_1850002</name>
</gene>
<proteinExistence type="predicted"/>
<protein>
    <submittedName>
        <fullName evidence="1">Uncharacterized protein</fullName>
    </submittedName>
</protein>
<organism evidence="1">
    <name type="scientific">Cupriavidus necator</name>
    <name type="common">Alcaligenes eutrophus</name>
    <name type="synonym">Ralstonia eutropha</name>
    <dbReference type="NCBI Taxonomy" id="106590"/>
    <lineage>
        <taxon>Bacteria</taxon>
        <taxon>Pseudomonadati</taxon>
        <taxon>Pseudomonadota</taxon>
        <taxon>Betaproteobacteria</taxon>
        <taxon>Burkholderiales</taxon>
        <taxon>Burkholderiaceae</taxon>
        <taxon>Cupriavidus</taxon>
    </lineage>
</organism>
<dbReference type="AlphaFoldDB" id="A0A1K0J635"/>
<accession>A0A1K0J635</accession>